<dbReference type="Gene3D" id="4.10.110.10">
    <property type="entry name" value="Spasmolytic Protein, domain 1"/>
    <property type="match status" value="1"/>
</dbReference>
<keyword evidence="3" id="KW-0272">Extracellular matrix</keyword>
<comment type="caution">
    <text evidence="14">The sequence shown here is derived from an EMBL/GenBank/DDBJ whole genome shotgun (WGS) entry which is preliminary data.</text>
</comment>
<dbReference type="InterPro" id="IPR042235">
    <property type="entry name" value="ZP-C_dom"/>
</dbReference>
<evidence type="ECO:0000256" key="11">
    <source>
        <dbReference type="PROSITE-ProRule" id="PRU00779"/>
    </source>
</evidence>
<evidence type="ECO:0000256" key="10">
    <source>
        <dbReference type="ARBA" id="ARBA00024183"/>
    </source>
</evidence>
<comment type="caution">
    <text evidence="11">Lacks conserved residue(s) required for the propagation of feature annotation.</text>
</comment>
<keyword evidence="2" id="KW-1003">Cell membrane</keyword>
<dbReference type="GO" id="GO:0032190">
    <property type="term" value="F:acrosin binding"/>
    <property type="evidence" value="ECO:0007669"/>
    <property type="project" value="TreeGrafter"/>
</dbReference>
<dbReference type="InterPro" id="IPR051148">
    <property type="entry name" value="Zona_Pellucida_Domain_gp"/>
</dbReference>
<keyword evidence="8 11" id="KW-1015">Disulfide bond</keyword>
<evidence type="ECO:0000256" key="2">
    <source>
        <dbReference type="ARBA" id="ARBA00022475"/>
    </source>
</evidence>
<protein>
    <submittedName>
        <fullName evidence="14">(Atlantic silverside) hypothetical protein</fullName>
    </submittedName>
</protein>
<sequence length="481" mass="53051">MALGNNCPSSLDGYVDYDDYSYEDGFPDEAEGGYDDCSPPDDHAYYYIYGDGIPDGDEMGMNDTYPEEAFLEVEGVVTNGTYDPFNDEMSELDSALNNQPNGAEPAFRMEFVDAPSRSWTVCTSSSYGGLHVVCSEDGFQISLLSGLSQEIQVVGLKNVSLKNAPKKCGYRMNHLDNTVTVPFTGCNVREHVEDVDCAVHVGEQVSCGDSNVSASDCEKRGCCMDLSKQACYYPLDECTADGHFVFAIRHNSASIPVDPKQLAIPSRPQCKPVIVNDEVAIFKIDRSSCGALSYDIGDSKIYLIEVHTIAKALNLKYGIITRSDPLRFLVECHYSKNGIPQDSAASVSYMVKTSASSLPSSITSSDSYGIELKIAKDHTYSSYFPSYHQPLRLLLGQPVYLELSLKSDKPDAVILVNYCLAYPRSAKSAVVLIYEGCANPNDPNVSILNVIDHPNSRHRKRFIVNAFQFMDQKTNLYLNEE</sequence>
<dbReference type="GO" id="GO:0060468">
    <property type="term" value="P:prevention of polyspermy"/>
    <property type="evidence" value="ECO:0007669"/>
    <property type="project" value="TreeGrafter"/>
</dbReference>
<dbReference type="Pfam" id="PF00100">
    <property type="entry name" value="Zona_pellucida"/>
    <property type="match status" value="1"/>
</dbReference>
<organism evidence="14 15">
    <name type="scientific">Menidia menidia</name>
    <name type="common">Atlantic silverside</name>
    <dbReference type="NCBI Taxonomy" id="238744"/>
    <lineage>
        <taxon>Eukaryota</taxon>
        <taxon>Metazoa</taxon>
        <taxon>Chordata</taxon>
        <taxon>Craniata</taxon>
        <taxon>Vertebrata</taxon>
        <taxon>Euteleostomi</taxon>
        <taxon>Actinopterygii</taxon>
        <taxon>Neopterygii</taxon>
        <taxon>Teleostei</taxon>
        <taxon>Neoteleostei</taxon>
        <taxon>Acanthomorphata</taxon>
        <taxon>Ovalentaria</taxon>
        <taxon>Atherinomorphae</taxon>
        <taxon>Atheriniformes</taxon>
        <taxon>Atherinopsidae</taxon>
        <taxon>Menidiinae</taxon>
        <taxon>Menidia</taxon>
    </lineage>
</organism>
<comment type="subcellular location">
    <subcellularLocation>
        <location evidence="1">Cell membrane</location>
        <topology evidence="1">Single-pass type I membrane protein</topology>
    </subcellularLocation>
    <subcellularLocation>
        <location evidence="10">Zona pellucida</location>
    </subcellularLocation>
</comment>
<keyword evidence="9" id="KW-0278">Fertilization</keyword>
<dbReference type="InterPro" id="IPR055355">
    <property type="entry name" value="ZP-C"/>
</dbReference>
<dbReference type="SMART" id="SM00241">
    <property type="entry name" value="ZP"/>
    <property type="match status" value="1"/>
</dbReference>
<evidence type="ECO:0000259" key="13">
    <source>
        <dbReference type="PROSITE" id="PS51448"/>
    </source>
</evidence>
<feature type="domain" description="P-type" evidence="13">
    <location>
        <begin position="195"/>
        <end position="235"/>
    </location>
</feature>
<dbReference type="Gene3D" id="2.60.40.3210">
    <property type="entry name" value="Zona pellucida, ZP-N domain"/>
    <property type="match status" value="1"/>
</dbReference>
<dbReference type="CDD" id="cd00111">
    <property type="entry name" value="Trefoil"/>
    <property type="match status" value="1"/>
</dbReference>
<dbReference type="GO" id="GO:0007339">
    <property type="term" value="P:binding of sperm to zona pellucida"/>
    <property type="evidence" value="ECO:0007669"/>
    <property type="project" value="TreeGrafter"/>
</dbReference>
<evidence type="ECO:0000256" key="9">
    <source>
        <dbReference type="ARBA" id="ARBA00023279"/>
    </source>
</evidence>
<keyword evidence="7" id="KW-0472">Membrane</keyword>
<evidence type="ECO:0000256" key="5">
    <source>
        <dbReference type="ARBA" id="ARBA00022692"/>
    </source>
</evidence>
<feature type="domain" description="ZP" evidence="12">
    <location>
        <begin position="237"/>
        <end position="481"/>
    </location>
</feature>
<dbReference type="GO" id="GO:0005886">
    <property type="term" value="C:plasma membrane"/>
    <property type="evidence" value="ECO:0007669"/>
    <property type="project" value="UniProtKB-SubCell"/>
</dbReference>
<evidence type="ECO:0000313" key="15">
    <source>
        <dbReference type="Proteomes" id="UP000677803"/>
    </source>
</evidence>
<evidence type="ECO:0000256" key="4">
    <source>
        <dbReference type="ARBA" id="ARBA00022685"/>
    </source>
</evidence>
<dbReference type="PROSITE" id="PS51448">
    <property type="entry name" value="P_TREFOIL_2"/>
    <property type="match status" value="1"/>
</dbReference>
<keyword evidence="15" id="KW-1185">Reference proteome</keyword>
<evidence type="ECO:0000256" key="1">
    <source>
        <dbReference type="ARBA" id="ARBA00004251"/>
    </source>
</evidence>
<feature type="disulfide bond" evidence="11">
    <location>
        <begin position="207"/>
        <end position="222"/>
    </location>
</feature>
<evidence type="ECO:0000256" key="7">
    <source>
        <dbReference type="ARBA" id="ARBA00023136"/>
    </source>
</evidence>
<evidence type="ECO:0000313" key="14">
    <source>
        <dbReference type="EMBL" id="CAG5885628.1"/>
    </source>
</evidence>
<keyword evidence="3" id="KW-0964">Secreted</keyword>
<keyword evidence="6" id="KW-1133">Transmembrane helix</keyword>
<dbReference type="InterPro" id="IPR001507">
    <property type="entry name" value="ZP_dom"/>
</dbReference>
<dbReference type="PANTHER" id="PTHR23343">
    <property type="entry name" value="ZONA PELLUCIDA SPERM-BINDING PROTEIN"/>
    <property type="match status" value="1"/>
</dbReference>
<keyword evidence="5" id="KW-0812">Transmembrane</keyword>
<dbReference type="SUPFAM" id="SSF57492">
    <property type="entry name" value="Trefoil"/>
    <property type="match status" value="1"/>
</dbReference>
<name>A0A8S4AKK0_9TELE</name>
<dbReference type="GO" id="GO:0035804">
    <property type="term" value="F:structural constituent of egg coat"/>
    <property type="evidence" value="ECO:0007669"/>
    <property type="project" value="TreeGrafter"/>
</dbReference>
<dbReference type="GO" id="GO:0035805">
    <property type="term" value="C:egg coat"/>
    <property type="evidence" value="ECO:0007669"/>
    <property type="project" value="UniProtKB-SubCell"/>
</dbReference>
<evidence type="ECO:0000256" key="3">
    <source>
        <dbReference type="ARBA" id="ARBA00022530"/>
    </source>
</evidence>
<feature type="non-terminal residue" evidence="14">
    <location>
        <position position="1"/>
    </location>
</feature>
<keyword evidence="4" id="KW-0165">Cleavage on pair of basic residues</keyword>
<dbReference type="InterPro" id="IPR044913">
    <property type="entry name" value="P_trefoil_dom_sf"/>
</dbReference>
<dbReference type="SMART" id="SM00018">
    <property type="entry name" value="PD"/>
    <property type="match status" value="1"/>
</dbReference>
<gene>
    <name evidence="14" type="ORF">MMEN_LOCUS5918</name>
</gene>
<evidence type="ECO:0000259" key="12">
    <source>
        <dbReference type="PROSITE" id="PS51034"/>
    </source>
</evidence>
<dbReference type="InterPro" id="IPR000519">
    <property type="entry name" value="P_trefoil_dom"/>
</dbReference>
<dbReference type="AlphaFoldDB" id="A0A8S4AKK0"/>
<dbReference type="PROSITE" id="PS51034">
    <property type="entry name" value="ZP_2"/>
    <property type="match status" value="1"/>
</dbReference>
<feature type="disulfide bond" evidence="11">
    <location>
        <begin position="197"/>
        <end position="223"/>
    </location>
</feature>
<reference evidence="14" key="1">
    <citation type="submission" date="2021-05" db="EMBL/GenBank/DDBJ databases">
        <authorList>
            <person name="Tigano A."/>
        </authorList>
    </citation>
    <scope>NUCLEOTIDE SEQUENCE</scope>
</reference>
<dbReference type="Gene3D" id="2.60.40.4100">
    <property type="entry name" value="Zona pellucida, ZP-C domain"/>
    <property type="match status" value="1"/>
</dbReference>
<dbReference type="PANTHER" id="PTHR23343:SF117">
    <property type="entry name" value="ZONA PELLUCIDA SPERM-BINDING PROTEIN 4-LIKE ISOFORM X1"/>
    <property type="match status" value="1"/>
</dbReference>
<evidence type="ECO:0000256" key="6">
    <source>
        <dbReference type="ARBA" id="ARBA00022989"/>
    </source>
</evidence>
<dbReference type="Proteomes" id="UP000677803">
    <property type="component" value="Unassembled WGS sequence"/>
</dbReference>
<dbReference type="OrthoDB" id="9907024at2759"/>
<evidence type="ECO:0000256" key="8">
    <source>
        <dbReference type="ARBA" id="ARBA00023157"/>
    </source>
</evidence>
<accession>A0A8S4AKK0</accession>
<proteinExistence type="predicted"/>
<dbReference type="EMBL" id="CAJRST010005557">
    <property type="protein sequence ID" value="CAG5885628.1"/>
    <property type="molecule type" value="Genomic_DNA"/>
</dbReference>
<dbReference type="Pfam" id="PF00088">
    <property type="entry name" value="Trefoil"/>
    <property type="match status" value="1"/>
</dbReference>